<dbReference type="SUPFAM" id="SSF57863">
    <property type="entry name" value="ArfGap/RecO-like zinc finger"/>
    <property type="match status" value="1"/>
</dbReference>
<dbReference type="NCBIfam" id="TIGR00613">
    <property type="entry name" value="reco"/>
    <property type="match status" value="1"/>
</dbReference>
<dbReference type="OrthoDB" id="9812244at2"/>
<dbReference type="InterPro" id="IPR022572">
    <property type="entry name" value="DNA_rep/recomb_RecO_N"/>
</dbReference>
<accession>A0A542YID2</accession>
<keyword evidence="4 8" id="KW-0227">DNA damage</keyword>
<comment type="caution">
    <text evidence="11">The sequence shown here is derived from an EMBL/GenBank/DDBJ whole genome shotgun (WGS) entry which is preliminary data.</text>
</comment>
<evidence type="ECO:0000256" key="4">
    <source>
        <dbReference type="ARBA" id="ARBA00022763"/>
    </source>
</evidence>
<reference evidence="11 12" key="1">
    <citation type="submission" date="2019-06" db="EMBL/GenBank/DDBJ databases">
        <title>Sequencing the genomes of 1000 actinobacteria strains.</title>
        <authorList>
            <person name="Klenk H.-P."/>
        </authorList>
    </citation>
    <scope>NUCLEOTIDE SEQUENCE [LARGE SCALE GENOMIC DNA]</scope>
    <source>
        <strain evidence="11 12">DSM 26477</strain>
    </source>
</reference>
<dbReference type="Gene3D" id="1.20.1440.120">
    <property type="entry name" value="Recombination protein O, C-terminal domain"/>
    <property type="match status" value="1"/>
</dbReference>
<name>A0A542YID2_9MICO</name>
<evidence type="ECO:0000256" key="7">
    <source>
        <dbReference type="ARBA" id="ARBA00033409"/>
    </source>
</evidence>
<dbReference type="InterPro" id="IPR003717">
    <property type="entry name" value="RecO"/>
</dbReference>
<dbReference type="InterPro" id="IPR012340">
    <property type="entry name" value="NA-bd_OB-fold"/>
</dbReference>
<dbReference type="SUPFAM" id="SSF50249">
    <property type="entry name" value="Nucleic acid-binding proteins"/>
    <property type="match status" value="1"/>
</dbReference>
<evidence type="ECO:0000313" key="11">
    <source>
        <dbReference type="EMBL" id="TQL47849.1"/>
    </source>
</evidence>
<organism evidence="11 12">
    <name type="scientific">Homoserinimonas aerilata</name>
    <dbReference type="NCBI Taxonomy" id="1162970"/>
    <lineage>
        <taxon>Bacteria</taxon>
        <taxon>Bacillati</taxon>
        <taxon>Actinomycetota</taxon>
        <taxon>Actinomycetes</taxon>
        <taxon>Micrococcales</taxon>
        <taxon>Microbacteriaceae</taxon>
        <taxon>Homoserinimonas</taxon>
    </lineage>
</organism>
<evidence type="ECO:0000256" key="6">
    <source>
        <dbReference type="ARBA" id="ARBA00023204"/>
    </source>
</evidence>
<feature type="domain" description="DNA replication/recombination mediator RecO N-terminal" evidence="10">
    <location>
        <begin position="1"/>
        <end position="79"/>
    </location>
</feature>
<feature type="compositionally biased region" description="Low complexity" evidence="9">
    <location>
        <begin position="256"/>
        <end position="280"/>
    </location>
</feature>
<dbReference type="AlphaFoldDB" id="A0A542YID2"/>
<dbReference type="GO" id="GO:0006310">
    <property type="term" value="P:DNA recombination"/>
    <property type="evidence" value="ECO:0007669"/>
    <property type="project" value="UniProtKB-UniRule"/>
</dbReference>
<comment type="function">
    <text evidence="1 8">Involved in DNA repair and RecF pathway recombination.</text>
</comment>
<dbReference type="Pfam" id="PF11967">
    <property type="entry name" value="RecO_N"/>
    <property type="match status" value="1"/>
</dbReference>
<evidence type="ECO:0000256" key="1">
    <source>
        <dbReference type="ARBA" id="ARBA00003065"/>
    </source>
</evidence>
<keyword evidence="5 8" id="KW-0233">DNA recombination</keyword>
<evidence type="ECO:0000256" key="3">
    <source>
        <dbReference type="ARBA" id="ARBA00021310"/>
    </source>
</evidence>
<dbReference type="InterPro" id="IPR037278">
    <property type="entry name" value="ARFGAP/RecO"/>
</dbReference>
<comment type="similarity">
    <text evidence="2 8">Belongs to the RecO family.</text>
</comment>
<dbReference type="PANTHER" id="PTHR33991:SF1">
    <property type="entry name" value="DNA REPAIR PROTEIN RECO"/>
    <property type="match status" value="1"/>
</dbReference>
<feature type="compositionally biased region" description="Basic and acidic residues" evidence="9">
    <location>
        <begin position="234"/>
        <end position="253"/>
    </location>
</feature>
<dbReference type="GO" id="GO:0043590">
    <property type="term" value="C:bacterial nucleoid"/>
    <property type="evidence" value="ECO:0007669"/>
    <property type="project" value="TreeGrafter"/>
</dbReference>
<dbReference type="Proteomes" id="UP000317998">
    <property type="component" value="Unassembled WGS sequence"/>
</dbReference>
<dbReference type="InterPro" id="IPR042242">
    <property type="entry name" value="RecO_C"/>
</dbReference>
<evidence type="ECO:0000256" key="9">
    <source>
        <dbReference type="SAM" id="MobiDB-lite"/>
    </source>
</evidence>
<protein>
    <recommendedName>
        <fullName evidence="3 8">DNA repair protein RecO</fullName>
    </recommendedName>
    <alternativeName>
        <fullName evidence="7 8">Recombination protein O</fullName>
    </alternativeName>
</protein>
<sequence>MPLYRDDVVVLRTHKLGEADRIVTMLSRRHGKIRAVAKGVRRTASKFGARLEPFMVADVQFFEGRSLDIVTQAESLGSYGAEITADYGSYTAASTMVEAADKLTEDEGSLQQYLLLVGALRSLARAEHGASLTLDSYLLRSLAIAGWAPSFFDCAMTGVAGPHSAFVVQMGGVVADAVAPPGAPRLDPATLGLLAALLAGDWEAAELADDRARSQASGVVAAYTQFHLERKLRSLEHVDRRRTEPRAGRHDEAEPAAEPQEQPPAAEQAQEQIQEQGSPA</sequence>
<feature type="region of interest" description="Disordered" evidence="9">
    <location>
        <begin position="234"/>
        <end position="280"/>
    </location>
</feature>
<keyword evidence="6 8" id="KW-0234">DNA repair</keyword>
<dbReference type="RefSeq" id="WP_141880056.1">
    <property type="nucleotide sequence ID" value="NZ_VFOM01000001.1"/>
</dbReference>
<proteinExistence type="inferred from homology"/>
<dbReference type="Gene3D" id="2.40.50.140">
    <property type="entry name" value="Nucleic acid-binding proteins"/>
    <property type="match status" value="1"/>
</dbReference>
<evidence type="ECO:0000256" key="8">
    <source>
        <dbReference type="HAMAP-Rule" id="MF_00201"/>
    </source>
</evidence>
<evidence type="ECO:0000256" key="2">
    <source>
        <dbReference type="ARBA" id="ARBA00007452"/>
    </source>
</evidence>
<dbReference type="PANTHER" id="PTHR33991">
    <property type="entry name" value="DNA REPAIR PROTEIN RECO"/>
    <property type="match status" value="1"/>
</dbReference>
<dbReference type="GO" id="GO:0006302">
    <property type="term" value="P:double-strand break repair"/>
    <property type="evidence" value="ECO:0007669"/>
    <property type="project" value="TreeGrafter"/>
</dbReference>
<gene>
    <name evidence="8" type="primary">recO</name>
    <name evidence="11" type="ORF">FB562_0920</name>
</gene>
<evidence type="ECO:0000259" key="10">
    <source>
        <dbReference type="Pfam" id="PF11967"/>
    </source>
</evidence>
<evidence type="ECO:0000313" key="12">
    <source>
        <dbReference type="Proteomes" id="UP000317998"/>
    </source>
</evidence>
<dbReference type="EMBL" id="VFOM01000001">
    <property type="protein sequence ID" value="TQL47849.1"/>
    <property type="molecule type" value="Genomic_DNA"/>
</dbReference>
<dbReference type="Pfam" id="PF02565">
    <property type="entry name" value="RecO_C"/>
    <property type="match status" value="1"/>
</dbReference>
<evidence type="ECO:0000256" key="5">
    <source>
        <dbReference type="ARBA" id="ARBA00023172"/>
    </source>
</evidence>
<dbReference type="HAMAP" id="MF_00201">
    <property type="entry name" value="RecO"/>
    <property type="match status" value="1"/>
</dbReference>
<keyword evidence="12" id="KW-1185">Reference proteome</keyword>